<feature type="compositionally biased region" description="Polar residues" evidence="1">
    <location>
        <begin position="110"/>
        <end position="123"/>
    </location>
</feature>
<keyword evidence="4" id="KW-1185">Reference proteome</keyword>
<proteinExistence type="predicted"/>
<comment type="caution">
    <text evidence="3">The sequence shown here is derived from an EMBL/GenBank/DDBJ whole genome shotgun (WGS) entry which is preliminary data.</text>
</comment>
<dbReference type="Proteomes" id="UP001233999">
    <property type="component" value="Unassembled WGS sequence"/>
</dbReference>
<feature type="transmembrane region" description="Helical" evidence="2">
    <location>
        <begin position="188"/>
        <end position="207"/>
    </location>
</feature>
<evidence type="ECO:0000256" key="2">
    <source>
        <dbReference type="SAM" id="Phobius"/>
    </source>
</evidence>
<gene>
    <name evidence="3" type="ORF">L9F63_000291</name>
</gene>
<evidence type="ECO:0000313" key="4">
    <source>
        <dbReference type="Proteomes" id="UP001233999"/>
    </source>
</evidence>
<evidence type="ECO:0000313" key="3">
    <source>
        <dbReference type="EMBL" id="KAJ9601548.1"/>
    </source>
</evidence>
<name>A0AAD8AM01_DIPPU</name>
<evidence type="ECO:0000256" key="1">
    <source>
        <dbReference type="SAM" id="MobiDB-lite"/>
    </source>
</evidence>
<feature type="region of interest" description="Disordered" evidence="1">
    <location>
        <begin position="107"/>
        <end position="150"/>
    </location>
</feature>
<dbReference type="AlphaFoldDB" id="A0AAD8AM01"/>
<keyword evidence="2" id="KW-0472">Membrane</keyword>
<dbReference type="EMBL" id="JASPKZ010000012">
    <property type="protein sequence ID" value="KAJ9601548.1"/>
    <property type="molecule type" value="Genomic_DNA"/>
</dbReference>
<keyword evidence="2" id="KW-0812">Transmembrane</keyword>
<accession>A0AAD8AM01</accession>
<organism evidence="3 4">
    <name type="scientific">Diploptera punctata</name>
    <name type="common">Pacific beetle cockroach</name>
    <dbReference type="NCBI Taxonomy" id="6984"/>
    <lineage>
        <taxon>Eukaryota</taxon>
        <taxon>Metazoa</taxon>
        <taxon>Ecdysozoa</taxon>
        <taxon>Arthropoda</taxon>
        <taxon>Hexapoda</taxon>
        <taxon>Insecta</taxon>
        <taxon>Pterygota</taxon>
        <taxon>Neoptera</taxon>
        <taxon>Polyneoptera</taxon>
        <taxon>Dictyoptera</taxon>
        <taxon>Blattodea</taxon>
        <taxon>Blaberoidea</taxon>
        <taxon>Blaberidae</taxon>
        <taxon>Diplopterinae</taxon>
        <taxon>Diploptera</taxon>
    </lineage>
</organism>
<reference evidence="3" key="2">
    <citation type="submission" date="2023-05" db="EMBL/GenBank/DDBJ databases">
        <authorList>
            <person name="Fouks B."/>
        </authorList>
    </citation>
    <scope>NUCLEOTIDE SEQUENCE</scope>
    <source>
        <strain evidence="3">Stay&amp;Tobe</strain>
        <tissue evidence="3">Testes</tissue>
    </source>
</reference>
<feature type="compositionally biased region" description="Basic and acidic residues" evidence="1">
    <location>
        <begin position="127"/>
        <end position="141"/>
    </location>
</feature>
<protein>
    <submittedName>
        <fullName evidence="3">Uncharacterized protein</fullName>
    </submittedName>
</protein>
<reference evidence="3" key="1">
    <citation type="journal article" date="2023" name="IScience">
        <title>Live-bearing cockroach genome reveals convergent evolutionary mechanisms linked to viviparity in insects and beyond.</title>
        <authorList>
            <person name="Fouks B."/>
            <person name="Harrison M.C."/>
            <person name="Mikhailova A.A."/>
            <person name="Marchal E."/>
            <person name="English S."/>
            <person name="Carruthers M."/>
            <person name="Jennings E.C."/>
            <person name="Chiamaka E.L."/>
            <person name="Frigard R.A."/>
            <person name="Pippel M."/>
            <person name="Attardo G.M."/>
            <person name="Benoit J.B."/>
            <person name="Bornberg-Bauer E."/>
            <person name="Tobe S.S."/>
        </authorList>
    </citation>
    <scope>NUCLEOTIDE SEQUENCE</scope>
    <source>
        <strain evidence="3">Stay&amp;Tobe</strain>
    </source>
</reference>
<sequence>MTSVSVQDPLTDTSKIEDLSSTVAFYVEVVEERRPTPSLKQEAQVTITERGGEKVPIPLIQVDEVSTPENSDEEEELTQFQVYSPTFETYIRRARSKEIRNKAMDIQGHASASQDTQSESVLSKRNVGKDSGSKQNNEESQKPSVENTENGVKIQVTSSATQSAASSANPLVQCRQVTVGWDKFKTKALIILVLGFIVWAAVFFPLLRTGNI</sequence>
<keyword evidence="2" id="KW-1133">Transmembrane helix</keyword>